<dbReference type="Proteomes" id="UP000642809">
    <property type="component" value="Unassembled WGS sequence"/>
</dbReference>
<dbReference type="PIRSF" id="PIRSF016184">
    <property type="entry name" value="PhzC_PhzF"/>
    <property type="match status" value="1"/>
</dbReference>
<dbReference type="InterPro" id="IPR003719">
    <property type="entry name" value="Phenazine_PhzF-like"/>
</dbReference>
<organism evidence="4 5">
    <name type="scientific">Mongoliitalea lutea</name>
    <dbReference type="NCBI Taxonomy" id="849756"/>
    <lineage>
        <taxon>Bacteria</taxon>
        <taxon>Pseudomonadati</taxon>
        <taxon>Bacteroidota</taxon>
        <taxon>Cytophagia</taxon>
        <taxon>Cytophagales</taxon>
        <taxon>Cyclobacteriaceae</taxon>
        <taxon>Mongoliitalea</taxon>
    </lineage>
</organism>
<dbReference type="AlphaFoldDB" id="A0A8J3G3W3"/>
<evidence type="ECO:0000256" key="1">
    <source>
        <dbReference type="ARBA" id="ARBA00008270"/>
    </source>
</evidence>
<name>A0A8J3G3W3_9BACT</name>
<gene>
    <name evidence="4" type="ORF">GCM10008106_01800</name>
</gene>
<evidence type="ECO:0000313" key="5">
    <source>
        <dbReference type="Proteomes" id="UP000642809"/>
    </source>
</evidence>
<sequence>MNADNLKKIIIKMATKIYQVDAFSEQIFGGNPAAVVPLNSWLPDERLQAIALENNLSETAFYVQNEEGFDLRWFTPTTEVALCGHATLSAAHVLFEEENYCSNVINFYSRYSGLLKVYRTANGITLNFPADEIKKIPLTKELMEGFQYPPYEAYMGKTDIILVFDSEQMIQTMKVAIPAIERIDARGVIITAPGYQVDFVSRFFAPKVGVPEDPVTGSAHTSLTVLWSLKMNKTKFVARQLSKRGGELNCEILENRVLITGKAVTYLRGEINY</sequence>
<keyword evidence="2 4" id="KW-0413">Isomerase</keyword>
<dbReference type="EMBL" id="BMYF01000001">
    <property type="protein sequence ID" value="GHB24707.1"/>
    <property type="molecule type" value="Genomic_DNA"/>
</dbReference>
<evidence type="ECO:0000256" key="2">
    <source>
        <dbReference type="ARBA" id="ARBA00023235"/>
    </source>
</evidence>
<evidence type="ECO:0000256" key="3">
    <source>
        <dbReference type="PIRSR" id="PIRSR016184-1"/>
    </source>
</evidence>
<feature type="active site" evidence="3">
    <location>
        <position position="58"/>
    </location>
</feature>
<dbReference type="Gene3D" id="3.10.310.10">
    <property type="entry name" value="Diaminopimelate Epimerase, Chain A, domain 1"/>
    <property type="match status" value="2"/>
</dbReference>
<comment type="caution">
    <text evidence="4">The sequence shown here is derived from an EMBL/GenBank/DDBJ whole genome shotgun (WGS) entry which is preliminary data.</text>
</comment>
<dbReference type="Pfam" id="PF02567">
    <property type="entry name" value="PhzC-PhzF"/>
    <property type="match status" value="1"/>
</dbReference>
<dbReference type="NCBIfam" id="TIGR00654">
    <property type="entry name" value="PhzF_family"/>
    <property type="match status" value="1"/>
</dbReference>
<keyword evidence="5" id="KW-1185">Reference proteome</keyword>
<dbReference type="PANTHER" id="PTHR13774:SF17">
    <property type="entry name" value="PHENAZINE BIOSYNTHESIS-LIKE DOMAIN-CONTAINING PROTEIN"/>
    <property type="match status" value="1"/>
</dbReference>
<proteinExistence type="inferred from homology"/>
<dbReference type="PANTHER" id="PTHR13774">
    <property type="entry name" value="PHENAZINE BIOSYNTHESIS PROTEIN"/>
    <property type="match status" value="1"/>
</dbReference>
<accession>A0A8J3G3W3</accession>
<dbReference type="GO" id="GO:0016853">
    <property type="term" value="F:isomerase activity"/>
    <property type="evidence" value="ECO:0007669"/>
    <property type="project" value="UniProtKB-KW"/>
</dbReference>
<reference evidence="4" key="1">
    <citation type="journal article" date="2014" name="Int. J. Syst. Evol. Microbiol.">
        <title>Complete genome sequence of Corynebacterium casei LMG S-19264T (=DSM 44701T), isolated from a smear-ripened cheese.</title>
        <authorList>
            <consortium name="US DOE Joint Genome Institute (JGI-PGF)"/>
            <person name="Walter F."/>
            <person name="Albersmeier A."/>
            <person name="Kalinowski J."/>
            <person name="Ruckert C."/>
        </authorList>
    </citation>
    <scope>NUCLEOTIDE SEQUENCE</scope>
    <source>
        <strain evidence="4">KCTC 23224</strain>
    </source>
</reference>
<comment type="similarity">
    <text evidence="1">Belongs to the PhzF family.</text>
</comment>
<dbReference type="GO" id="GO:0005737">
    <property type="term" value="C:cytoplasm"/>
    <property type="evidence" value="ECO:0007669"/>
    <property type="project" value="TreeGrafter"/>
</dbReference>
<protein>
    <submittedName>
        <fullName evidence="4">Putative isomerase</fullName>
    </submittedName>
</protein>
<evidence type="ECO:0000313" key="4">
    <source>
        <dbReference type="EMBL" id="GHB24707.1"/>
    </source>
</evidence>
<dbReference type="SUPFAM" id="SSF54506">
    <property type="entry name" value="Diaminopimelate epimerase-like"/>
    <property type="match status" value="1"/>
</dbReference>
<reference evidence="4" key="2">
    <citation type="submission" date="2020-09" db="EMBL/GenBank/DDBJ databases">
        <authorList>
            <person name="Sun Q."/>
            <person name="Kim S."/>
        </authorList>
    </citation>
    <scope>NUCLEOTIDE SEQUENCE</scope>
    <source>
        <strain evidence="4">KCTC 23224</strain>
    </source>
</reference>